<reference evidence="2" key="1">
    <citation type="submission" date="2020-10" db="EMBL/GenBank/DDBJ databases">
        <authorList>
            <person name="Gilroy R."/>
        </authorList>
    </citation>
    <scope>NUCLEOTIDE SEQUENCE</scope>
    <source>
        <strain evidence="2">CHK188-20938</strain>
    </source>
</reference>
<dbReference type="SUPFAM" id="SSF55594">
    <property type="entry name" value="HPr-like"/>
    <property type="match status" value="1"/>
</dbReference>
<comment type="caution">
    <text evidence="2">The sequence shown here is derived from an EMBL/GenBank/DDBJ whole genome shotgun (WGS) entry which is preliminary data.</text>
</comment>
<reference evidence="2" key="2">
    <citation type="journal article" date="2021" name="PeerJ">
        <title>Extensive microbial diversity within the chicken gut microbiome revealed by metagenomics and culture.</title>
        <authorList>
            <person name="Gilroy R."/>
            <person name="Ravi A."/>
            <person name="Getino M."/>
            <person name="Pursley I."/>
            <person name="Horton D.L."/>
            <person name="Alikhan N.F."/>
            <person name="Baker D."/>
            <person name="Gharbi K."/>
            <person name="Hall N."/>
            <person name="Watson M."/>
            <person name="Adriaenssens E.M."/>
            <person name="Foster-Nyarko E."/>
            <person name="Jarju S."/>
            <person name="Secka A."/>
            <person name="Antonio M."/>
            <person name="Oren A."/>
            <person name="Chaudhuri R.R."/>
            <person name="La Ragione R."/>
            <person name="Hildebrand F."/>
            <person name="Pallen M.J."/>
        </authorList>
    </citation>
    <scope>NUCLEOTIDE SEQUENCE</scope>
    <source>
        <strain evidence="2">CHK188-20938</strain>
    </source>
</reference>
<sequence>MPETKVMFHDAEEVEEFVNAASRCDFDIDIFYNRIVIDAKSILGILSMGLCRALTVQCYGDSPEFNQTLQKFAVA</sequence>
<feature type="domain" description="HPr" evidence="1">
    <location>
        <begin position="15"/>
        <end position="61"/>
    </location>
</feature>
<dbReference type="EMBL" id="DVOO01000010">
    <property type="protein sequence ID" value="HIV24754.1"/>
    <property type="molecule type" value="Genomic_DNA"/>
</dbReference>
<protein>
    <submittedName>
        <fullName evidence="2">HPr family phosphocarrier protein</fullName>
    </submittedName>
</protein>
<evidence type="ECO:0000313" key="2">
    <source>
        <dbReference type="EMBL" id="HIV24754.1"/>
    </source>
</evidence>
<evidence type="ECO:0000259" key="1">
    <source>
        <dbReference type="Pfam" id="PF00381"/>
    </source>
</evidence>
<accession>A0A9D1P311</accession>
<name>A0A9D1P311_9FIRM</name>
<gene>
    <name evidence="2" type="ORF">IAB71_03050</name>
</gene>
<dbReference type="Gene3D" id="3.30.1340.10">
    <property type="entry name" value="HPr-like"/>
    <property type="match status" value="1"/>
</dbReference>
<proteinExistence type="predicted"/>
<dbReference type="Proteomes" id="UP000824169">
    <property type="component" value="Unassembled WGS sequence"/>
</dbReference>
<dbReference type="AlphaFoldDB" id="A0A9D1P311"/>
<dbReference type="InterPro" id="IPR035895">
    <property type="entry name" value="HPr-like_sf"/>
</dbReference>
<dbReference type="InterPro" id="IPR000032">
    <property type="entry name" value="HPr-like"/>
</dbReference>
<evidence type="ECO:0000313" key="3">
    <source>
        <dbReference type="Proteomes" id="UP000824169"/>
    </source>
</evidence>
<organism evidence="2 3">
    <name type="scientific">Candidatus Scatomonas pullistercoris</name>
    <dbReference type="NCBI Taxonomy" id="2840920"/>
    <lineage>
        <taxon>Bacteria</taxon>
        <taxon>Bacillati</taxon>
        <taxon>Bacillota</taxon>
        <taxon>Clostridia</taxon>
        <taxon>Lachnospirales</taxon>
        <taxon>Lachnospiraceae</taxon>
        <taxon>Lachnospiraceae incertae sedis</taxon>
        <taxon>Candidatus Scatomonas</taxon>
    </lineage>
</organism>
<dbReference type="Pfam" id="PF00381">
    <property type="entry name" value="PTS-HPr"/>
    <property type="match status" value="1"/>
</dbReference>